<protein>
    <submittedName>
        <fullName evidence="2">Putative secreted protein</fullName>
    </submittedName>
</protein>
<name>A0A6B0TUG8_IXORI</name>
<sequence length="72" mass="7614">MRASSAFASGPLATGRTWWWTTGFPPATGACSAAAPEPRASSGGPCSRRPTPSTWAATSSWKRAACRTPWWT</sequence>
<feature type="region of interest" description="Disordered" evidence="1">
    <location>
        <begin position="29"/>
        <end position="60"/>
    </location>
</feature>
<dbReference type="PROSITE" id="PS51257">
    <property type="entry name" value="PROKAR_LIPOPROTEIN"/>
    <property type="match status" value="1"/>
</dbReference>
<accession>A0A6B0TUG8</accession>
<evidence type="ECO:0000313" key="2">
    <source>
        <dbReference type="EMBL" id="MXU82898.1"/>
    </source>
</evidence>
<dbReference type="AlphaFoldDB" id="A0A6B0TUG8"/>
<evidence type="ECO:0000256" key="1">
    <source>
        <dbReference type="SAM" id="MobiDB-lite"/>
    </source>
</evidence>
<dbReference type="EMBL" id="GIFC01000815">
    <property type="protein sequence ID" value="MXU82898.1"/>
    <property type="molecule type" value="Transcribed_RNA"/>
</dbReference>
<organism evidence="2">
    <name type="scientific">Ixodes ricinus</name>
    <name type="common">Common tick</name>
    <name type="synonym">Acarus ricinus</name>
    <dbReference type="NCBI Taxonomy" id="34613"/>
    <lineage>
        <taxon>Eukaryota</taxon>
        <taxon>Metazoa</taxon>
        <taxon>Ecdysozoa</taxon>
        <taxon>Arthropoda</taxon>
        <taxon>Chelicerata</taxon>
        <taxon>Arachnida</taxon>
        <taxon>Acari</taxon>
        <taxon>Parasitiformes</taxon>
        <taxon>Ixodida</taxon>
        <taxon>Ixodoidea</taxon>
        <taxon>Ixodidae</taxon>
        <taxon>Ixodinae</taxon>
        <taxon>Ixodes</taxon>
    </lineage>
</organism>
<proteinExistence type="predicted"/>
<feature type="compositionally biased region" description="Polar residues" evidence="1">
    <location>
        <begin position="50"/>
        <end position="60"/>
    </location>
</feature>
<reference evidence="2" key="1">
    <citation type="submission" date="2019-12" db="EMBL/GenBank/DDBJ databases">
        <title>An insight into the sialome of adult female Ixodes ricinus ticks feeding for 6 days.</title>
        <authorList>
            <person name="Perner J."/>
            <person name="Ribeiro J.M.C."/>
        </authorList>
    </citation>
    <scope>NUCLEOTIDE SEQUENCE</scope>
    <source>
        <strain evidence="2">Semi-engorged</strain>
        <tissue evidence="2">Salivary glands</tissue>
    </source>
</reference>